<sequence>MNNDYYKNKYLKYKTKYIQLKENNEFDIIKNKHIQLGGNGSNLVKLEGVTPELYISRDVVIVGNAPSLLDKDNSAIDNHECIMRLNCTGLDNQNYLSKAGKKCDIFVIGWDSSLTDYMSKFLTTLKNPLYVNSKIICRQPSAKEYLIKNGINEKLVYLMDSNSKYWCNWSVKNCLTKVNINDDIKVTYSEHKDETFKNKSKYGTTGFVILLYAVVSGIKPKVYGYSLQSQNNKQIKTLSHILLDNNPSRAKSERYPSEHDIPSEHRILKRLIDSNLIEFIQ</sequence>
<proteinExistence type="predicted"/>
<evidence type="ECO:0000256" key="7">
    <source>
        <dbReference type="ARBA" id="ARBA00023136"/>
    </source>
</evidence>
<evidence type="ECO:0000256" key="2">
    <source>
        <dbReference type="ARBA" id="ARBA00004308"/>
    </source>
</evidence>
<keyword evidence="5" id="KW-0812">Transmembrane</keyword>
<organism evidence="9 10">
    <name type="scientific">Fadolivirus FV1/VV64</name>
    <dbReference type="NCBI Taxonomy" id="3070911"/>
    <lineage>
        <taxon>Viruses</taxon>
        <taxon>Varidnaviria</taxon>
        <taxon>Bamfordvirae</taxon>
        <taxon>Nucleocytoviricota</taxon>
        <taxon>Megaviricetes</taxon>
        <taxon>Imitervirales</taxon>
        <taxon>Mimiviridae</taxon>
        <taxon>Klosneuvirinae</taxon>
        <taxon>Fadolivirus</taxon>
        <taxon>Fadolivirus algeromassiliense</taxon>
    </lineage>
</organism>
<evidence type="ECO:0000256" key="1">
    <source>
        <dbReference type="ARBA" id="ARBA00004167"/>
    </source>
</evidence>
<keyword evidence="10" id="KW-1185">Reference proteome</keyword>
<evidence type="ECO:0000256" key="6">
    <source>
        <dbReference type="ARBA" id="ARBA00022989"/>
    </source>
</evidence>
<reference evidence="9 10" key="1">
    <citation type="submission" date="2020-04" db="EMBL/GenBank/DDBJ databases">
        <title>Advantages and limits of metagenomic assembly and binning of a giant virus.</title>
        <authorList>
            <person name="Schulz F."/>
            <person name="Andreani J."/>
            <person name="Francis R."/>
            <person name="Boudjemaa H."/>
            <person name="Bou Khalil J.Y."/>
            <person name="Lee J."/>
            <person name="La Scola B."/>
            <person name="Woyke T."/>
        </authorList>
    </citation>
    <scope>NUCLEOTIDE SEQUENCE [LARGE SCALE GENOMIC DNA]</scope>
    <source>
        <strain evidence="9 10">FV1/VV64</strain>
    </source>
</reference>
<keyword evidence="8" id="KW-0325">Glycoprotein</keyword>
<comment type="subcellular location">
    <subcellularLocation>
        <location evidence="2">Endomembrane system</location>
    </subcellularLocation>
    <subcellularLocation>
        <location evidence="1">Membrane</location>
        <topology evidence="1">Single-pass membrane protein</topology>
    </subcellularLocation>
</comment>
<dbReference type="GO" id="GO:0008373">
    <property type="term" value="F:sialyltransferase activity"/>
    <property type="evidence" value="ECO:0007669"/>
    <property type="project" value="InterPro"/>
</dbReference>
<evidence type="ECO:0000256" key="5">
    <source>
        <dbReference type="ARBA" id="ARBA00022692"/>
    </source>
</evidence>
<evidence type="ECO:0000256" key="8">
    <source>
        <dbReference type="ARBA" id="ARBA00023180"/>
    </source>
</evidence>
<accession>A0A7D3QUS8</accession>
<name>A0A7D3QUS8_9VIRU</name>
<keyword evidence="3" id="KW-0328">Glycosyltransferase</keyword>
<evidence type="ECO:0000256" key="3">
    <source>
        <dbReference type="ARBA" id="ARBA00022676"/>
    </source>
</evidence>
<dbReference type="EMBL" id="MT418680">
    <property type="protein sequence ID" value="QKF94405.1"/>
    <property type="molecule type" value="Genomic_DNA"/>
</dbReference>
<dbReference type="GO" id="GO:0016020">
    <property type="term" value="C:membrane"/>
    <property type="evidence" value="ECO:0007669"/>
    <property type="project" value="UniProtKB-SubCell"/>
</dbReference>
<evidence type="ECO:0000313" key="10">
    <source>
        <dbReference type="Proteomes" id="UP001162001"/>
    </source>
</evidence>
<keyword evidence="7" id="KW-0472">Membrane</keyword>
<dbReference type="InterPro" id="IPR038578">
    <property type="entry name" value="GT29-like_sf"/>
</dbReference>
<gene>
    <name evidence="9" type="ORF">Fadolivirus_1_947</name>
</gene>
<evidence type="ECO:0000256" key="4">
    <source>
        <dbReference type="ARBA" id="ARBA00022679"/>
    </source>
</evidence>
<dbReference type="InterPro" id="IPR001675">
    <property type="entry name" value="Glyco_trans_29"/>
</dbReference>
<evidence type="ECO:0000313" key="9">
    <source>
        <dbReference type="EMBL" id="QKF94405.1"/>
    </source>
</evidence>
<protein>
    <submittedName>
        <fullName evidence="9">Uncharacterized protein</fullName>
    </submittedName>
</protein>
<dbReference type="Proteomes" id="UP001162001">
    <property type="component" value="Segment"/>
</dbReference>
<dbReference type="Gene3D" id="3.90.1480.20">
    <property type="entry name" value="Glycosyl transferase family 29"/>
    <property type="match status" value="1"/>
</dbReference>
<keyword evidence="4" id="KW-0808">Transferase</keyword>
<keyword evidence="6" id="KW-1133">Transmembrane helix</keyword>
<dbReference type="Pfam" id="PF00777">
    <property type="entry name" value="Glyco_transf_29"/>
    <property type="match status" value="1"/>
</dbReference>